<organism evidence="3 4">
    <name type="scientific">Trichosporon asahii var. asahii (strain ATCC 90039 / CBS 2479 / JCM 2466 / KCTC 7840 / NBRC 103889/ NCYC 2677 / UAMH 7654)</name>
    <name type="common">Yeast</name>
    <dbReference type="NCBI Taxonomy" id="1186058"/>
    <lineage>
        <taxon>Eukaryota</taxon>
        <taxon>Fungi</taxon>
        <taxon>Dikarya</taxon>
        <taxon>Basidiomycota</taxon>
        <taxon>Agaricomycotina</taxon>
        <taxon>Tremellomycetes</taxon>
        <taxon>Trichosporonales</taxon>
        <taxon>Trichosporonaceae</taxon>
        <taxon>Trichosporon</taxon>
    </lineage>
</organism>
<dbReference type="OrthoDB" id="282149at2759"/>
<protein>
    <recommendedName>
        <fullName evidence="5">Cytochrome c oxidase assembly factor 5</fullName>
    </recommendedName>
</protein>
<sequence length="80" mass="8686">MAAENKKTSGPPLACAKDREDLIQCVLRTDCEANLSVMKKGKTPGDCIRSNDLPLPCQHLLANYADCKRGMGGEPQARLQ</sequence>
<dbReference type="VEuPathDB" id="FungiDB:A1Q1_02414"/>
<keyword evidence="2" id="KW-1015">Disulfide bond</keyword>
<dbReference type="PANTHER" id="PTHR28627:SF1">
    <property type="entry name" value="CYTOCHROME C OXIDASE ASSEMBLY FACTOR 5"/>
    <property type="match status" value="1"/>
</dbReference>
<dbReference type="InterPro" id="IPR018793">
    <property type="entry name" value="Cyt_c_oxidase_assmbl_Pet191"/>
</dbReference>
<dbReference type="PANTHER" id="PTHR28627">
    <property type="entry name" value="CYTOCHROME C OXIDASE ASSEMBLY FACTOR 5"/>
    <property type="match status" value="1"/>
</dbReference>
<dbReference type="KEGG" id="tasa:A1Q1_02414"/>
<dbReference type="EMBL" id="ALBS01000201">
    <property type="protein sequence ID" value="EJT48565.1"/>
    <property type="molecule type" value="Genomic_DNA"/>
</dbReference>
<dbReference type="HOGENOM" id="CLU_2591482_0_0_1"/>
<evidence type="ECO:0000313" key="3">
    <source>
        <dbReference type="EMBL" id="EJT48565.1"/>
    </source>
</evidence>
<evidence type="ECO:0000256" key="1">
    <source>
        <dbReference type="ARBA" id="ARBA00007785"/>
    </source>
</evidence>
<dbReference type="GeneID" id="25985928"/>
<reference evidence="3 4" key="1">
    <citation type="journal article" date="2012" name="Eukaryot. Cell">
        <title>Draft genome sequence of CBS 2479, the standard type strain of Trichosporon asahii.</title>
        <authorList>
            <person name="Yang R.Y."/>
            <person name="Li H.T."/>
            <person name="Zhu H."/>
            <person name="Zhou G.P."/>
            <person name="Wang M."/>
            <person name="Wang L."/>
        </authorList>
    </citation>
    <scope>NUCLEOTIDE SEQUENCE [LARGE SCALE GENOMIC DNA]</scope>
    <source>
        <strain evidence="4">ATCC 90039 / CBS 2479 / JCM 2466 / KCTC 7840 / NCYC 2677 / UAMH 7654</strain>
    </source>
</reference>
<dbReference type="GO" id="GO:0005739">
    <property type="term" value="C:mitochondrion"/>
    <property type="evidence" value="ECO:0007669"/>
    <property type="project" value="TreeGrafter"/>
</dbReference>
<dbReference type="AlphaFoldDB" id="J4UC86"/>
<comment type="similarity">
    <text evidence="1">Belongs to the PET191 family.</text>
</comment>
<dbReference type="Pfam" id="PF10203">
    <property type="entry name" value="Pet191_N"/>
    <property type="match status" value="1"/>
</dbReference>
<evidence type="ECO:0000313" key="4">
    <source>
        <dbReference type="Proteomes" id="UP000002748"/>
    </source>
</evidence>
<comment type="caution">
    <text evidence="3">The sequence shown here is derived from an EMBL/GenBank/DDBJ whole genome shotgun (WGS) entry which is preliminary data.</text>
</comment>
<dbReference type="RefSeq" id="XP_014179151.1">
    <property type="nucleotide sequence ID" value="XM_014323676.1"/>
</dbReference>
<dbReference type="Proteomes" id="UP000002748">
    <property type="component" value="Unassembled WGS sequence"/>
</dbReference>
<name>J4UC86_TRIAS</name>
<evidence type="ECO:0008006" key="5">
    <source>
        <dbReference type="Google" id="ProtNLM"/>
    </source>
</evidence>
<gene>
    <name evidence="3" type="ORF">A1Q1_02414</name>
</gene>
<dbReference type="GO" id="GO:0033617">
    <property type="term" value="P:mitochondrial respiratory chain complex IV assembly"/>
    <property type="evidence" value="ECO:0007669"/>
    <property type="project" value="TreeGrafter"/>
</dbReference>
<accession>J4UC86</accession>
<proteinExistence type="inferred from homology"/>
<evidence type="ECO:0000256" key="2">
    <source>
        <dbReference type="ARBA" id="ARBA00023157"/>
    </source>
</evidence>